<keyword evidence="4 11" id="KW-1133">Transmembrane helix</keyword>
<evidence type="ECO:0000256" key="2">
    <source>
        <dbReference type="ARBA" id="ARBA00022448"/>
    </source>
</evidence>
<feature type="transmembrane region" description="Helical" evidence="11">
    <location>
        <begin position="254"/>
        <end position="270"/>
    </location>
</feature>
<keyword evidence="9" id="KW-0050">Antiport</keyword>
<evidence type="ECO:0000256" key="6">
    <source>
        <dbReference type="ARBA" id="ARBA00023065"/>
    </source>
</evidence>
<reference evidence="13" key="1">
    <citation type="journal article" date="2012" name="Nat. Genet.">
        <title>Whole-genome sequence of Schistosoma haematobium.</title>
        <authorList>
            <person name="Young N.D."/>
            <person name="Jex A.R."/>
            <person name="Li B."/>
            <person name="Liu S."/>
            <person name="Yang L."/>
            <person name="Xiong Z."/>
            <person name="Li Y."/>
            <person name="Cantacessi C."/>
            <person name="Hall R.S."/>
            <person name="Xu X."/>
            <person name="Chen F."/>
            <person name="Wu X."/>
            <person name="Zerlotini A."/>
            <person name="Oliveira G."/>
            <person name="Hofmann A."/>
            <person name="Zhang G."/>
            <person name="Fang X."/>
            <person name="Kang Y."/>
            <person name="Campbell B.E."/>
            <person name="Loukas A."/>
            <person name="Ranganathan S."/>
            <person name="Rollinson D."/>
            <person name="Rinaldi G."/>
            <person name="Brindley P.J."/>
            <person name="Yang H."/>
            <person name="Wang J."/>
            <person name="Wang J."/>
            <person name="Gasser R.B."/>
        </authorList>
    </citation>
    <scope>NUCLEOTIDE SEQUENCE [LARGE SCALE GENOMIC DNA]</scope>
</reference>
<protein>
    <recommendedName>
        <fullName evidence="9">Sodium/hydrogen exchanger</fullName>
    </recommendedName>
</protein>
<evidence type="ECO:0000256" key="3">
    <source>
        <dbReference type="ARBA" id="ARBA00022692"/>
    </source>
</evidence>
<comment type="subcellular location">
    <subcellularLocation>
        <location evidence="1">Membrane</location>
        <topology evidence="1">Multi-pass membrane protein</topology>
    </subcellularLocation>
</comment>
<evidence type="ECO:0000256" key="10">
    <source>
        <dbReference type="SAM" id="MobiDB-lite"/>
    </source>
</evidence>
<dbReference type="NCBIfam" id="TIGR00840">
    <property type="entry name" value="b_cpa1"/>
    <property type="match status" value="1"/>
</dbReference>
<dbReference type="InterPro" id="IPR018422">
    <property type="entry name" value="Cation/H_exchanger_CPA1"/>
</dbReference>
<evidence type="ECO:0000256" key="8">
    <source>
        <dbReference type="ARBA" id="ARBA00023201"/>
    </source>
</evidence>
<dbReference type="Gene3D" id="6.10.140.1330">
    <property type="match status" value="1"/>
</dbReference>
<evidence type="ECO:0000256" key="7">
    <source>
        <dbReference type="ARBA" id="ARBA00023136"/>
    </source>
</evidence>
<feature type="domain" description="Cation/H+ exchanger transmembrane" evidence="12">
    <location>
        <begin position="33"/>
        <end position="436"/>
    </location>
</feature>
<keyword evidence="8 9" id="KW-0739">Sodium transport</keyword>
<dbReference type="GO" id="GO:0015386">
    <property type="term" value="F:potassium:proton antiporter activity"/>
    <property type="evidence" value="ECO:0007669"/>
    <property type="project" value="TreeGrafter"/>
</dbReference>
<dbReference type="Pfam" id="PF00999">
    <property type="entry name" value="Na_H_Exchanger"/>
    <property type="match status" value="1"/>
</dbReference>
<comment type="similarity">
    <text evidence="9">Belongs to the monovalent cation:proton antiporter 1 (CPA1) transporter (TC 2.A.36) family.</text>
</comment>
<feature type="region of interest" description="Disordered" evidence="10">
    <location>
        <begin position="701"/>
        <end position="722"/>
    </location>
</feature>
<feature type="transmembrane region" description="Helical" evidence="11">
    <location>
        <begin position="306"/>
        <end position="328"/>
    </location>
</feature>
<dbReference type="AlphaFoldDB" id="A0A095A244"/>
<feature type="transmembrane region" description="Helical" evidence="11">
    <location>
        <begin position="21"/>
        <end position="39"/>
    </location>
</feature>
<dbReference type="GO" id="GO:0051453">
    <property type="term" value="P:regulation of intracellular pH"/>
    <property type="evidence" value="ECO:0007669"/>
    <property type="project" value="TreeGrafter"/>
</dbReference>
<feature type="region of interest" description="Disordered" evidence="10">
    <location>
        <begin position="756"/>
        <end position="781"/>
    </location>
</feature>
<evidence type="ECO:0000313" key="13">
    <source>
        <dbReference type="EMBL" id="KGB39574.1"/>
    </source>
</evidence>
<dbReference type="GO" id="GO:0005886">
    <property type="term" value="C:plasma membrane"/>
    <property type="evidence" value="ECO:0007669"/>
    <property type="project" value="TreeGrafter"/>
</dbReference>
<evidence type="ECO:0000256" key="9">
    <source>
        <dbReference type="RuleBase" id="RU003722"/>
    </source>
</evidence>
<feature type="transmembrane region" description="Helical" evidence="11">
    <location>
        <begin position="378"/>
        <end position="400"/>
    </location>
</feature>
<evidence type="ECO:0000259" key="12">
    <source>
        <dbReference type="Pfam" id="PF00999"/>
    </source>
</evidence>
<evidence type="ECO:0000256" key="4">
    <source>
        <dbReference type="ARBA" id="ARBA00022989"/>
    </source>
</evidence>
<feature type="transmembrane region" description="Helical" evidence="11">
    <location>
        <begin position="276"/>
        <end position="294"/>
    </location>
</feature>
<dbReference type="InterPro" id="IPR006153">
    <property type="entry name" value="Cation/H_exchanger_TM"/>
</dbReference>
<evidence type="ECO:0000256" key="1">
    <source>
        <dbReference type="ARBA" id="ARBA00004141"/>
    </source>
</evidence>
<dbReference type="PANTHER" id="PTHR10110">
    <property type="entry name" value="SODIUM/HYDROGEN EXCHANGER"/>
    <property type="match status" value="1"/>
</dbReference>
<feature type="transmembrane region" description="Helical" evidence="11">
    <location>
        <begin position="116"/>
        <end position="140"/>
    </location>
</feature>
<proteinExistence type="inferred from homology"/>
<feature type="transmembrane region" description="Helical" evidence="11">
    <location>
        <begin position="51"/>
        <end position="70"/>
    </location>
</feature>
<gene>
    <name evidence="13" type="ORF">MS3_08016</name>
</gene>
<dbReference type="InterPro" id="IPR004709">
    <property type="entry name" value="NaH_exchanger"/>
</dbReference>
<dbReference type="PANTHER" id="PTHR10110:SF126">
    <property type="entry name" value="NA(+)_H(+) EXCHANGER PROTEIN 7"/>
    <property type="match status" value="1"/>
</dbReference>
<accession>A0A095A244</accession>
<keyword evidence="5" id="KW-0915">Sodium</keyword>
<feature type="transmembrane region" description="Helical" evidence="11">
    <location>
        <begin position="340"/>
        <end position="366"/>
    </location>
</feature>
<feature type="transmembrane region" description="Helical" evidence="11">
    <location>
        <begin position="412"/>
        <end position="435"/>
    </location>
</feature>
<keyword evidence="7 11" id="KW-0472">Membrane</keyword>
<evidence type="ECO:0000256" key="5">
    <source>
        <dbReference type="ARBA" id="ARBA00023053"/>
    </source>
</evidence>
<feature type="region of interest" description="Disordered" evidence="10">
    <location>
        <begin position="547"/>
        <end position="566"/>
    </location>
</feature>
<evidence type="ECO:0000256" key="11">
    <source>
        <dbReference type="SAM" id="Phobius"/>
    </source>
</evidence>
<dbReference type="PRINTS" id="PR01084">
    <property type="entry name" value="NAHEXCHNGR"/>
</dbReference>
<keyword evidence="2 9" id="KW-0813">Transport</keyword>
<organism evidence="13">
    <name type="scientific">Schistosoma haematobium</name>
    <name type="common">Blood fluke</name>
    <dbReference type="NCBI Taxonomy" id="6185"/>
    <lineage>
        <taxon>Eukaryota</taxon>
        <taxon>Metazoa</taxon>
        <taxon>Spiralia</taxon>
        <taxon>Lophotrochozoa</taxon>
        <taxon>Platyhelminthes</taxon>
        <taxon>Trematoda</taxon>
        <taxon>Digenea</taxon>
        <taxon>Strigeidida</taxon>
        <taxon>Schistosomatoidea</taxon>
        <taxon>Schistosomatidae</taxon>
        <taxon>Schistosoma</taxon>
    </lineage>
</organism>
<keyword evidence="3 9" id="KW-0812">Transmembrane</keyword>
<feature type="compositionally biased region" description="Low complexity" evidence="10">
    <location>
        <begin position="706"/>
        <end position="722"/>
    </location>
</feature>
<name>A0A095A244_SCHHA</name>
<dbReference type="GO" id="GO:0098719">
    <property type="term" value="P:sodium ion import across plasma membrane"/>
    <property type="evidence" value="ECO:0007669"/>
    <property type="project" value="TreeGrafter"/>
</dbReference>
<keyword evidence="6 9" id="KW-0406">Ion transport</keyword>
<dbReference type="STRING" id="6185.A0A095A244"/>
<dbReference type="GO" id="GO:0015385">
    <property type="term" value="F:sodium:proton antiporter activity"/>
    <property type="evidence" value="ECO:0007669"/>
    <property type="project" value="InterPro"/>
</dbReference>
<sequence>MNASNNEEISVVKWKFNEYEVHITVMLFLLSVVFIKIAYHHIPYISSYVPESLILIIIGILFGVIVRYGIDQGSTKIISWKFTPEIFFNYLLPPIILESAYGLYNRTFSEYLGTVMLFAVLGTIFNFLIIGFIMYGLYIVGALGYPEITLDLSSFLLFSSLIVAIDPVAVLAIFQDIGLELNLYYIVFGESLLNDAITVVLYEIMIAFTGKENITGSQIGIGIASFFTVSFGGLLIGVVFGIMTCLITRIRSHLAVFTILLLAYFSYIMANCVGWSGIISMIACGLIQTAYAFHNVDSQTRITVHNFIRVIAEISESVIFLFLGISIISETLKWHTGYILWTLFICIIARCIVVLIMTSIVNIINIDDIKITIKEQIVLIYGGLRGAIAFSLAILIPSNILGKNGVDNQSLLVTTTLFIILFTVGIMGITMKPLVKLLHIRMEHKKIISLFQSLNDSIIDELLTGIELIINCKRRNVLRDFIKHIDEKYIRQYYNEKLFKIYEKISLRLHYATIRPIQSKCLLTDLPESIIHKYLMNQLTPNNNQYITIHSNNNNNNNDNDTRASNYSVNDILNTYPDDMIDNNNNTNNSNSNNEQYERIKHLLPHRNSSIINNQLGDGDRINQSINNNNNNNNTNNNNIDLQQMNSLTETMIIRNAKRKSILPNIMEQQTEFNDEFVNILLQRNRELMLKLKKQTKSKLSKRQIPITTSSSSSSSFTPPSVLPSTSISMPYEMTNNNGSLRNINNTNIILNEINEENQQQQPSQYTTQTVIHDKRHKKSI</sequence>
<feature type="transmembrane region" description="Helical" evidence="11">
    <location>
        <begin position="152"/>
        <end position="174"/>
    </location>
</feature>
<feature type="transmembrane region" description="Helical" evidence="11">
    <location>
        <begin position="219"/>
        <end position="242"/>
    </location>
</feature>
<dbReference type="EMBL" id="KL251234">
    <property type="protein sequence ID" value="KGB39574.1"/>
    <property type="molecule type" value="Genomic_DNA"/>
</dbReference>
<feature type="transmembrane region" description="Helical" evidence="11">
    <location>
        <begin position="183"/>
        <end position="207"/>
    </location>
</feature>